<feature type="non-terminal residue" evidence="1">
    <location>
        <position position="55"/>
    </location>
</feature>
<protein>
    <submittedName>
        <fullName evidence="1">15226_t:CDS:1</fullName>
    </submittedName>
</protein>
<dbReference type="EMBL" id="CAMKVN010013854">
    <property type="protein sequence ID" value="CAI2196214.1"/>
    <property type="molecule type" value="Genomic_DNA"/>
</dbReference>
<evidence type="ECO:0000313" key="2">
    <source>
        <dbReference type="Proteomes" id="UP001153678"/>
    </source>
</evidence>
<organism evidence="1 2">
    <name type="scientific">Funneliformis geosporum</name>
    <dbReference type="NCBI Taxonomy" id="1117311"/>
    <lineage>
        <taxon>Eukaryota</taxon>
        <taxon>Fungi</taxon>
        <taxon>Fungi incertae sedis</taxon>
        <taxon>Mucoromycota</taxon>
        <taxon>Glomeromycotina</taxon>
        <taxon>Glomeromycetes</taxon>
        <taxon>Glomerales</taxon>
        <taxon>Glomeraceae</taxon>
        <taxon>Funneliformis</taxon>
    </lineage>
</organism>
<accession>A0A9W4X5D3</accession>
<reference evidence="1" key="1">
    <citation type="submission" date="2022-08" db="EMBL/GenBank/DDBJ databases">
        <authorList>
            <person name="Kallberg Y."/>
            <person name="Tangrot J."/>
            <person name="Rosling A."/>
        </authorList>
    </citation>
    <scope>NUCLEOTIDE SEQUENCE</scope>
    <source>
        <strain evidence="1">Wild A</strain>
    </source>
</reference>
<gene>
    <name evidence="1" type="ORF">FWILDA_LOCUS17466</name>
</gene>
<dbReference type="Proteomes" id="UP001153678">
    <property type="component" value="Unassembled WGS sequence"/>
</dbReference>
<comment type="caution">
    <text evidence="1">The sequence shown here is derived from an EMBL/GenBank/DDBJ whole genome shotgun (WGS) entry which is preliminary data.</text>
</comment>
<feature type="non-terminal residue" evidence="1">
    <location>
        <position position="1"/>
    </location>
</feature>
<proteinExistence type="predicted"/>
<dbReference type="AlphaFoldDB" id="A0A9W4X5D3"/>
<name>A0A9W4X5D3_9GLOM</name>
<keyword evidence="2" id="KW-1185">Reference proteome</keyword>
<sequence>SIKLTFENTKQIALTSYLGSPSENRRPDLLKISEQLKGLELDIYYSEYSFTIEVQ</sequence>
<evidence type="ECO:0000313" key="1">
    <source>
        <dbReference type="EMBL" id="CAI2196214.1"/>
    </source>
</evidence>